<organism evidence="2 3">
    <name type="scientific">Desulfosporosinus fructosivorans</name>
    <dbReference type="NCBI Taxonomy" id="2018669"/>
    <lineage>
        <taxon>Bacteria</taxon>
        <taxon>Bacillati</taxon>
        <taxon>Bacillota</taxon>
        <taxon>Clostridia</taxon>
        <taxon>Eubacteriales</taxon>
        <taxon>Desulfitobacteriaceae</taxon>
        <taxon>Desulfosporosinus</taxon>
    </lineage>
</organism>
<dbReference type="Gene3D" id="3.30.420.130">
    <property type="entry name" value="Dinitrogenase iron-molybdenum cofactor biosynthesis domain"/>
    <property type="match status" value="1"/>
</dbReference>
<keyword evidence="3" id="KW-1185">Reference proteome</keyword>
<dbReference type="SUPFAM" id="SSF53146">
    <property type="entry name" value="Nitrogenase accessory factor-like"/>
    <property type="match status" value="1"/>
</dbReference>
<dbReference type="Pfam" id="PF02579">
    <property type="entry name" value="Nitro_FeMo-Co"/>
    <property type="match status" value="1"/>
</dbReference>
<dbReference type="RefSeq" id="WP_135545344.1">
    <property type="nucleotide sequence ID" value="NZ_SPQQ01000002.1"/>
</dbReference>
<reference evidence="2 3" key="1">
    <citation type="submission" date="2019-03" db="EMBL/GenBank/DDBJ databases">
        <title>Draft Genome Sequence of Desulfosporosinus fructosivorans Strain 63.6F, Isolated from Marine Sediment in the Baltic Sea.</title>
        <authorList>
            <person name="Hausmann B."/>
            <person name="Vandieken V."/>
            <person name="Pjevac P."/>
            <person name="Schreck K."/>
            <person name="Herbold C.W."/>
            <person name="Loy A."/>
        </authorList>
    </citation>
    <scope>NUCLEOTIDE SEQUENCE [LARGE SCALE GENOMIC DNA]</scope>
    <source>
        <strain evidence="2 3">63.6F</strain>
    </source>
</reference>
<comment type="caution">
    <text evidence="2">The sequence shown here is derived from an EMBL/GenBank/DDBJ whole genome shotgun (WGS) entry which is preliminary data.</text>
</comment>
<accession>A0A4Z0R7Q0</accession>
<proteinExistence type="predicted"/>
<gene>
    <name evidence="2" type="ORF">E4K67_05070</name>
</gene>
<evidence type="ECO:0000313" key="2">
    <source>
        <dbReference type="EMBL" id="TGE38848.1"/>
    </source>
</evidence>
<dbReference type="OrthoDB" id="9807451at2"/>
<dbReference type="CDD" id="cd00851">
    <property type="entry name" value="MTH1175"/>
    <property type="match status" value="1"/>
</dbReference>
<protein>
    <recommendedName>
        <fullName evidence="1">Dinitrogenase iron-molybdenum cofactor biosynthesis domain-containing protein</fullName>
    </recommendedName>
</protein>
<evidence type="ECO:0000259" key="1">
    <source>
        <dbReference type="Pfam" id="PF02579"/>
    </source>
</evidence>
<dbReference type="InterPro" id="IPR036105">
    <property type="entry name" value="DiNase_FeMo-co_biosyn_sf"/>
</dbReference>
<dbReference type="InterPro" id="IPR003731">
    <property type="entry name" value="Di-Nase_FeMo-co_biosynth"/>
</dbReference>
<dbReference type="EMBL" id="SPQQ01000002">
    <property type="protein sequence ID" value="TGE38848.1"/>
    <property type="molecule type" value="Genomic_DNA"/>
</dbReference>
<dbReference type="PANTHER" id="PTHR42983:SF1">
    <property type="entry name" value="IRON-MOLYBDENUM PROTEIN"/>
    <property type="match status" value="1"/>
</dbReference>
<dbReference type="InterPro" id="IPR033913">
    <property type="entry name" value="MTH1175_dom"/>
</dbReference>
<dbReference type="Proteomes" id="UP000298460">
    <property type="component" value="Unassembled WGS sequence"/>
</dbReference>
<sequence length="128" mass="14047">MRMAISTGGRNFDKFVYARFGRSPYFLFCDSDDPQGTGDYQENPSLLGIDGAGIVVADFVAKEKVDVLITGRLGRNALKVIQAMNILAYTAPETMTLMEAIMAWKEGRLTQISESGARSSKMDVLNNV</sequence>
<feature type="domain" description="Dinitrogenase iron-molybdenum cofactor biosynthesis" evidence="1">
    <location>
        <begin position="14"/>
        <end position="105"/>
    </location>
</feature>
<dbReference type="AlphaFoldDB" id="A0A4Z0R7Q0"/>
<dbReference type="PANTHER" id="PTHR42983">
    <property type="entry name" value="DINITROGENASE IRON-MOLYBDENUM COFACTOR PROTEIN-RELATED"/>
    <property type="match status" value="1"/>
</dbReference>
<name>A0A4Z0R7Q0_9FIRM</name>
<evidence type="ECO:0000313" key="3">
    <source>
        <dbReference type="Proteomes" id="UP000298460"/>
    </source>
</evidence>